<dbReference type="Proteomes" id="UP001166191">
    <property type="component" value="Unassembled WGS sequence"/>
</dbReference>
<sequence length="432" mass="45689">MLNIQADADRNVITARPEGQIPASEFEALGAAIEDHANRHDRMPGLVVHLKGLPHWQGLSAMRAHFEVVRRHGMVLPRVAIVTDTFGLAMLPSLADIFVRARVRHFDVRQMDEAIVWAGSPDKEPEGYLLLEDFPDDVIAIRAVGEVTARDYEDRLIPLVRKMAARHGKVRLLLQLGPDFENYTAGAMWDDARLGLTHWRSFERVAVVSDIGWITRSVKMFAPLMPAEVAVFPNEAMAAARAWISENAVADAPVKAGKAAAAKAEEAAPKPAVKADVAPPSEPVPAQPAVKVVPPVDRAVAPVTQPAAEPAPEVVPEPAAKPAASGTTRRAVKTEAVAAAAPAKPAAKTAAKPAAGRTAKTAAKPAVKPAAKPEETGAKKPATRRAAATRTAAGKTAPAAEGAAAPAKPARKPATRKPATRTRVTTPRTPDA</sequence>
<dbReference type="InterPro" id="IPR021866">
    <property type="entry name" value="SpoIIAA-like"/>
</dbReference>
<proteinExistence type="predicted"/>
<keyword evidence="3" id="KW-1185">Reference proteome</keyword>
<comment type="caution">
    <text evidence="2">The sequence shown here is derived from an EMBL/GenBank/DDBJ whole genome shotgun (WGS) entry which is preliminary data.</text>
</comment>
<dbReference type="Pfam" id="PF11964">
    <property type="entry name" value="SpoIIAA-like"/>
    <property type="match status" value="2"/>
</dbReference>
<feature type="compositionally biased region" description="Low complexity" evidence="1">
    <location>
        <begin position="305"/>
        <end position="370"/>
    </location>
</feature>
<feature type="compositionally biased region" description="Basic residues" evidence="1">
    <location>
        <begin position="409"/>
        <end position="420"/>
    </location>
</feature>
<evidence type="ECO:0000256" key="1">
    <source>
        <dbReference type="SAM" id="MobiDB-lite"/>
    </source>
</evidence>
<organism evidence="2 3">
    <name type="scientific">Paracoccus marinaquae</name>
    <dbReference type="NCBI Taxonomy" id="2841926"/>
    <lineage>
        <taxon>Bacteria</taxon>
        <taxon>Pseudomonadati</taxon>
        <taxon>Pseudomonadota</taxon>
        <taxon>Alphaproteobacteria</taxon>
        <taxon>Rhodobacterales</taxon>
        <taxon>Paracoccaceae</taxon>
        <taxon>Paracoccus</taxon>
    </lineage>
</organism>
<feature type="compositionally biased region" description="Low complexity" evidence="1">
    <location>
        <begin position="421"/>
        <end position="432"/>
    </location>
</feature>
<evidence type="ECO:0000313" key="2">
    <source>
        <dbReference type="EMBL" id="MBU3030317.1"/>
    </source>
</evidence>
<name>A0ABS6AI93_9RHOB</name>
<dbReference type="EMBL" id="JAHKNG010000013">
    <property type="protein sequence ID" value="MBU3030317.1"/>
    <property type="molecule type" value="Genomic_DNA"/>
</dbReference>
<accession>A0ABS6AI93</accession>
<reference evidence="2" key="1">
    <citation type="submission" date="2021-06" db="EMBL/GenBank/DDBJ databases">
        <title>Paracoccus bacterium XHP0099 sp. nov., isolated from the surface waters of the Yellow Sea.</title>
        <authorList>
            <person name="Xue H."/>
            <person name="Zhang D."/>
        </authorList>
    </citation>
    <scope>NUCLEOTIDE SEQUENCE</scope>
    <source>
        <strain evidence="2">XHP0099</strain>
    </source>
</reference>
<feature type="compositionally biased region" description="Low complexity" evidence="1">
    <location>
        <begin position="384"/>
        <end position="408"/>
    </location>
</feature>
<evidence type="ECO:0000313" key="3">
    <source>
        <dbReference type="Proteomes" id="UP001166191"/>
    </source>
</evidence>
<dbReference type="RefSeq" id="WP_216032999.1">
    <property type="nucleotide sequence ID" value="NZ_JAHKNG010000013.1"/>
</dbReference>
<feature type="region of interest" description="Disordered" evidence="1">
    <location>
        <begin position="305"/>
        <end position="432"/>
    </location>
</feature>
<gene>
    <name evidence="2" type="ORF">KNW02_09315</name>
</gene>
<protein>
    <submittedName>
        <fullName evidence="2">STAS/SEC14 domain-containing protein</fullName>
    </submittedName>
</protein>